<dbReference type="CDD" id="cd07103">
    <property type="entry name" value="ALDH_F5_SSADH_GabD"/>
    <property type="match status" value="1"/>
</dbReference>
<dbReference type="Pfam" id="PF00171">
    <property type="entry name" value="Aldedh"/>
    <property type="match status" value="1"/>
</dbReference>
<dbReference type="Gene3D" id="3.40.309.10">
    <property type="entry name" value="Aldehyde Dehydrogenase, Chain A, domain 2"/>
    <property type="match status" value="1"/>
</dbReference>
<dbReference type="InterPro" id="IPR016160">
    <property type="entry name" value="Ald_DH_CS_CYS"/>
</dbReference>
<protein>
    <submittedName>
        <fullName evidence="6">NAD-dependent succinate-semialdehyde dehydrogenase</fullName>
    </submittedName>
</protein>
<proteinExistence type="inferred from homology"/>
<accession>A0ABT3SR83</accession>
<dbReference type="Proteomes" id="UP001143307">
    <property type="component" value="Unassembled WGS sequence"/>
</dbReference>
<dbReference type="InterPro" id="IPR010102">
    <property type="entry name" value="Succ_semiAld_DH"/>
</dbReference>
<organism evidence="6 7">
    <name type="scientific">Candidatus Seongchinamella marina</name>
    <dbReference type="NCBI Taxonomy" id="2518990"/>
    <lineage>
        <taxon>Bacteria</taxon>
        <taxon>Pseudomonadati</taxon>
        <taxon>Pseudomonadota</taxon>
        <taxon>Gammaproteobacteria</taxon>
        <taxon>Cellvibrionales</taxon>
        <taxon>Halieaceae</taxon>
        <taxon>Seongchinamella</taxon>
    </lineage>
</organism>
<name>A0ABT3SR83_9GAMM</name>
<reference evidence="6" key="1">
    <citation type="submission" date="2019-02" db="EMBL/GenBank/DDBJ databases">
        <authorList>
            <person name="Li S.-H."/>
        </authorList>
    </citation>
    <scope>NUCLEOTIDE SEQUENCE</scope>
    <source>
        <strain evidence="6">IMCC8485</strain>
    </source>
</reference>
<evidence type="ECO:0000313" key="6">
    <source>
        <dbReference type="EMBL" id="MCX2972364.1"/>
    </source>
</evidence>
<dbReference type="InterPro" id="IPR029510">
    <property type="entry name" value="Ald_DH_CS_GLU"/>
</dbReference>
<comment type="similarity">
    <text evidence="1 4">Belongs to the aldehyde dehydrogenase family.</text>
</comment>
<dbReference type="EMBL" id="SHNP01000001">
    <property type="protein sequence ID" value="MCX2972364.1"/>
    <property type="molecule type" value="Genomic_DNA"/>
</dbReference>
<dbReference type="InterPro" id="IPR016163">
    <property type="entry name" value="Ald_DH_C"/>
</dbReference>
<dbReference type="PROSITE" id="PS00687">
    <property type="entry name" value="ALDEHYDE_DEHYDR_GLU"/>
    <property type="match status" value="1"/>
</dbReference>
<evidence type="ECO:0000256" key="4">
    <source>
        <dbReference type="RuleBase" id="RU003345"/>
    </source>
</evidence>
<dbReference type="PROSITE" id="PS00070">
    <property type="entry name" value="ALDEHYDE_DEHYDR_CYS"/>
    <property type="match status" value="1"/>
</dbReference>
<dbReference type="InterPro" id="IPR016162">
    <property type="entry name" value="Ald_DH_N"/>
</dbReference>
<evidence type="ECO:0000256" key="3">
    <source>
        <dbReference type="PROSITE-ProRule" id="PRU10007"/>
    </source>
</evidence>
<evidence type="ECO:0000313" key="7">
    <source>
        <dbReference type="Proteomes" id="UP001143307"/>
    </source>
</evidence>
<dbReference type="InterPro" id="IPR016161">
    <property type="entry name" value="Ald_DH/histidinol_DH"/>
</dbReference>
<evidence type="ECO:0000256" key="1">
    <source>
        <dbReference type="ARBA" id="ARBA00009986"/>
    </source>
</evidence>
<dbReference type="InterPro" id="IPR015590">
    <property type="entry name" value="Aldehyde_DH_dom"/>
</dbReference>
<dbReference type="RefSeq" id="WP_279251388.1">
    <property type="nucleotide sequence ID" value="NZ_SHNP01000001.1"/>
</dbReference>
<dbReference type="InterPro" id="IPR050740">
    <property type="entry name" value="Aldehyde_DH_Superfamily"/>
</dbReference>
<dbReference type="PANTHER" id="PTHR43353:SF5">
    <property type="entry name" value="SUCCINATE-SEMIALDEHYDE DEHYDROGENASE, MITOCHONDRIAL"/>
    <property type="match status" value="1"/>
</dbReference>
<dbReference type="Gene3D" id="3.40.605.10">
    <property type="entry name" value="Aldehyde Dehydrogenase, Chain A, domain 1"/>
    <property type="match status" value="1"/>
</dbReference>
<evidence type="ECO:0000256" key="2">
    <source>
        <dbReference type="ARBA" id="ARBA00023002"/>
    </source>
</evidence>
<feature type="active site" evidence="3">
    <location>
        <position position="257"/>
    </location>
</feature>
<evidence type="ECO:0000259" key="5">
    <source>
        <dbReference type="Pfam" id="PF00171"/>
    </source>
</evidence>
<dbReference type="NCBIfam" id="TIGR01780">
    <property type="entry name" value="SSADH"/>
    <property type="match status" value="1"/>
</dbReference>
<keyword evidence="7" id="KW-1185">Reference proteome</keyword>
<sequence>MSLSLSDPSLLKSQAYVDGQWIDADDGATFPVTNPANGELITNVAKLGAAETARAVAAADAAMQSWKKQPAKARAGIIRKWYDLMMANQEDLAQIMTAEQGKVIAESRGEIAYGAAFVEWFGEEAKRIDGDVIPGPSSDKRIVCIKQPVGVVAAITPWNFPNAMIARKAAPALAAGCSIVIKPATETPLSAFAMVELAERAGVPPGVINVIAGSSAAIGGELTANPVVRKLTFTGSTPVGKMLTSACADTMKKTSMELGGNAPFIVFDDADIDSAITGAMISKYRNAGQTCVCSNRMFVQDGVYDEFVAKLVKATEELTVGNGADDGVIIGPLVNTKAVTDVDKLVQDSIGQGAKLVVGGGPHELGGCFYQPTVLTEVTSDMAVFRNEIFGPVSPVVRFSTEEEVIAMANDTEFGLASYFYTRDIGRVWRVAEALDYGIVGINEGIISNEMAPFGGVKESGSGREGSKYGIDDYVEIKYMLMGGLDS</sequence>
<comment type="caution">
    <text evidence="6">The sequence shown here is derived from an EMBL/GenBank/DDBJ whole genome shotgun (WGS) entry which is preliminary data.</text>
</comment>
<dbReference type="SUPFAM" id="SSF53720">
    <property type="entry name" value="ALDH-like"/>
    <property type="match status" value="1"/>
</dbReference>
<keyword evidence="2 4" id="KW-0560">Oxidoreductase</keyword>
<dbReference type="PANTHER" id="PTHR43353">
    <property type="entry name" value="SUCCINATE-SEMIALDEHYDE DEHYDROGENASE, MITOCHONDRIAL"/>
    <property type="match status" value="1"/>
</dbReference>
<feature type="domain" description="Aldehyde dehydrogenase" evidence="5">
    <location>
        <begin position="21"/>
        <end position="479"/>
    </location>
</feature>
<gene>
    <name evidence="6" type="ORF">EYC87_02020</name>
</gene>